<feature type="signal peptide" evidence="1">
    <location>
        <begin position="1"/>
        <end position="22"/>
    </location>
</feature>
<dbReference type="PROSITE" id="PS50234">
    <property type="entry name" value="VWFA"/>
    <property type="match status" value="1"/>
</dbReference>
<dbReference type="SUPFAM" id="SSF53300">
    <property type="entry name" value="vWA-like"/>
    <property type="match status" value="1"/>
</dbReference>
<gene>
    <name evidence="3" type="ORF">SAMN02745157_0788</name>
</gene>
<dbReference type="Pfam" id="PF13519">
    <property type="entry name" value="VWA_2"/>
    <property type="match status" value="1"/>
</dbReference>
<evidence type="ECO:0000313" key="3">
    <source>
        <dbReference type="EMBL" id="SHE72141.1"/>
    </source>
</evidence>
<keyword evidence="1" id="KW-0732">Signal</keyword>
<dbReference type="AlphaFoldDB" id="A0A1M4VSN8"/>
<dbReference type="Gene3D" id="3.40.50.410">
    <property type="entry name" value="von Willebrand factor, type A domain"/>
    <property type="match status" value="1"/>
</dbReference>
<evidence type="ECO:0000259" key="2">
    <source>
        <dbReference type="PROSITE" id="PS50234"/>
    </source>
</evidence>
<dbReference type="InterPro" id="IPR036465">
    <property type="entry name" value="vWFA_dom_sf"/>
</dbReference>
<organism evidence="3 4">
    <name type="scientific">Kaistia soli DSM 19436</name>
    <dbReference type="NCBI Taxonomy" id="1122133"/>
    <lineage>
        <taxon>Bacteria</taxon>
        <taxon>Pseudomonadati</taxon>
        <taxon>Pseudomonadota</taxon>
        <taxon>Alphaproteobacteria</taxon>
        <taxon>Hyphomicrobiales</taxon>
        <taxon>Kaistiaceae</taxon>
        <taxon>Kaistia</taxon>
    </lineage>
</organism>
<feature type="domain" description="VWFA" evidence="2">
    <location>
        <begin position="24"/>
        <end position="203"/>
    </location>
</feature>
<feature type="chain" id="PRO_5013155140" evidence="1">
    <location>
        <begin position="23"/>
        <end position="477"/>
    </location>
</feature>
<reference evidence="3 4" key="1">
    <citation type="submission" date="2016-11" db="EMBL/GenBank/DDBJ databases">
        <authorList>
            <person name="Jaros S."/>
            <person name="Januszkiewicz K."/>
            <person name="Wedrychowicz H."/>
        </authorList>
    </citation>
    <scope>NUCLEOTIDE SEQUENCE [LARGE SCALE GENOMIC DNA]</scope>
    <source>
        <strain evidence="3 4">DSM 19436</strain>
    </source>
</reference>
<accession>A0A1M4VSN8</accession>
<proteinExistence type="predicted"/>
<keyword evidence="4" id="KW-1185">Reference proteome</keyword>
<dbReference type="Proteomes" id="UP000184485">
    <property type="component" value="Unassembled WGS sequence"/>
</dbReference>
<dbReference type="InterPro" id="IPR002035">
    <property type="entry name" value="VWF_A"/>
</dbReference>
<dbReference type="SMART" id="SM00327">
    <property type="entry name" value="VWA"/>
    <property type="match status" value="1"/>
</dbReference>
<evidence type="ECO:0000313" key="4">
    <source>
        <dbReference type="Proteomes" id="UP000184485"/>
    </source>
</evidence>
<dbReference type="EMBL" id="FQUP01000001">
    <property type="protein sequence ID" value="SHE72141.1"/>
    <property type="molecule type" value="Genomic_DNA"/>
</dbReference>
<name>A0A1M4VSN8_9HYPH</name>
<sequence length="477" mass="49620">MTARLPILTALLLTLLAAPALADSAMLVIDSSASMAGKLGRDRKADLVADAVASAVTDFPTEAKIGMLAFGNVSKTSCSDAAVVVKPQQNGNDAVAQAAAALAPRGKAPLAVALERAANALDYRKERATIVVFVDKIEACDADPCVLAESLKQKARDLTIEVIGLGLDDADSARVACIAEKTGGKFLNAKDGTDLAGGLTAALASAKAPPATLPSASLDAPAKVVQSDVFEVGYDGPKDKDDRIQISWPGLPPGSEIRSVLASPDGRKRRLTAPTEAGTYELRYYHPELNAVLATRVLDVAMRPVTVSAPARIPAGTPMTVAWTGPAADSDEIWITPANGETKLASVAVRHNFKPVSLDAPLEPGLYEVHYHSAADNSTAAKVQFTVDPPAVTLQAPSSAPVGTRIDVAWTGPGARFDNVVIARAGMASSEHVTMSRIRPDMASVRVTVPAEPGSYELRYVAGDGKAVFASVPFTAE</sequence>
<dbReference type="RefSeq" id="WP_175561707.1">
    <property type="nucleotide sequence ID" value="NZ_FQUP01000001.1"/>
</dbReference>
<dbReference type="STRING" id="1122133.SAMN02745157_0788"/>
<evidence type="ECO:0000256" key="1">
    <source>
        <dbReference type="SAM" id="SignalP"/>
    </source>
</evidence>
<protein>
    <submittedName>
        <fullName evidence="3">Ca-activated chloride channel family protein</fullName>
    </submittedName>
</protein>